<comment type="caution">
    <text evidence="2">The sequence shown here is derived from an EMBL/GenBank/DDBJ whole genome shotgun (WGS) entry which is preliminary data.</text>
</comment>
<dbReference type="InParanoid" id="A0A7J8FSH4"/>
<sequence>MDGVPGRGEGWVLIPDKPGCSPQGEARGDPRKDVGVCKAHSERGPRGLVDGDRGRFQGSRGPLLEREFTRSPGTGHSAPRGDGFPPRQQPCGWVLTGSGSRHPGGHGTRRTSEPGERSGPAACGWRGPLQTVWPRWG</sequence>
<feature type="region of interest" description="Disordered" evidence="1">
    <location>
        <begin position="1"/>
        <end position="137"/>
    </location>
</feature>
<accession>A0A7J8FSH4</accession>
<dbReference type="EMBL" id="JACASF010000011">
    <property type="protein sequence ID" value="KAF6450596.1"/>
    <property type="molecule type" value="Genomic_DNA"/>
</dbReference>
<name>A0A7J8FSH4_MOLMO</name>
<dbReference type="AlphaFoldDB" id="A0A7J8FSH4"/>
<keyword evidence="3" id="KW-1185">Reference proteome</keyword>
<proteinExistence type="predicted"/>
<protein>
    <submittedName>
        <fullName evidence="2">Uncharacterized protein</fullName>
    </submittedName>
</protein>
<evidence type="ECO:0000313" key="3">
    <source>
        <dbReference type="Proteomes" id="UP000550707"/>
    </source>
</evidence>
<gene>
    <name evidence="2" type="ORF">HJG59_008452</name>
</gene>
<organism evidence="2 3">
    <name type="scientific">Molossus molossus</name>
    <name type="common">Pallas' mastiff bat</name>
    <name type="synonym">Vespertilio molossus</name>
    <dbReference type="NCBI Taxonomy" id="27622"/>
    <lineage>
        <taxon>Eukaryota</taxon>
        <taxon>Metazoa</taxon>
        <taxon>Chordata</taxon>
        <taxon>Craniata</taxon>
        <taxon>Vertebrata</taxon>
        <taxon>Euteleostomi</taxon>
        <taxon>Mammalia</taxon>
        <taxon>Eutheria</taxon>
        <taxon>Laurasiatheria</taxon>
        <taxon>Chiroptera</taxon>
        <taxon>Yangochiroptera</taxon>
        <taxon>Molossidae</taxon>
        <taxon>Molossus</taxon>
    </lineage>
</organism>
<dbReference type="Proteomes" id="UP000550707">
    <property type="component" value="Unassembled WGS sequence"/>
</dbReference>
<evidence type="ECO:0000313" key="2">
    <source>
        <dbReference type="EMBL" id="KAF6450596.1"/>
    </source>
</evidence>
<evidence type="ECO:0000256" key="1">
    <source>
        <dbReference type="SAM" id="MobiDB-lite"/>
    </source>
</evidence>
<reference evidence="2 3" key="1">
    <citation type="journal article" date="2020" name="Nature">
        <title>Six reference-quality genomes reveal evolution of bat adaptations.</title>
        <authorList>
            <person name="Jebb D."/>
            <person name="Huang Z."/>
            <person name="Pippel M."/>
            <person name="Hughes G.M."/>
            <person name="Lavrichenko K."/>
            <person name="Devanna P."/>
            <person name="Winkler S."/>
            <person name="Jermiin L.S."/>
            <person name="Skirmuntt E.C."/>
            <person name="Katzourakis A."/>
            <person name="Burkitt-Gray L."/>
            <person name="Ray D.A."/>
            <person name="Sullivan K.A.M."/>
            <person name="Roscito J.G."/>
            <person name="Kirilenko B.M."/>
            <person name="Davalos L.M."/>
            <person name="Corthals A.P."/>
            <person name="Power M.L."/>
            <person name="Jones G."/>
            <person name="Ransome R.D."/>
            <person name="Dechmann D.K.N."/>
            <person name="Locatelli A.G."/>
            <person name="Puechmaille S.J."/>
            <person name="Fedrigo O."/>
            <person name="Jarvis E.D."/>
            <person name="Hiller M."/>
            <person name="Vernes S.C."/>
            <person name="Myers E.W."/>
            <person name="Teeling E.C."/>
        </authorList>
    </citation>
    <scope>NUCLEOTIDE SEQUENCE [LARGE SCALE GENOMIC DNA]</scope>
    <source>
        <strain evidence="2">MMolMol1</strain>
        <tissue evidence="2">Muscle</tissue>
    </source>
</reference>
<feature type="compositionally biased region" description="Basic and acidic residues" evidence="1">
    <location>
        <begin position="26"/>
        <end position="55"/>
    </location>
</feature>